<evidence type="ECO:0000256" key="4">
    <source>
        <dbReference type="ARBA" id="ARBA00022692"/>
    </source>
</evidence>
<keyword evidence="6" id="KW-1133">Transmembrane helix</keyword>
<dbReference type="PANTHER" id="PTHR45618">
    <property type="entry name" value="MITOCHONDRIAL DICARBOXYLATE CARRIER-RELATED"/>
    <property type="match status" value="1"/>
</dbReference>
<proteinExistence type="inferred from homology"/>
<evidence type="ECO:0000256" key="8">
    <source>
        <dbReference type="PROSITE-ProRule" id="PRU00282"/>
    </source>
</evidence>
<evidence type="ECO:0000313" key="10">
    <source>
        <dbReference type="EMBL" id="CAD8343457.1"/>
    </source>
</evidence>
<dbReference type="PROSITE" id="PS51257">
    <property type="entry name" value="PROKAR_LIPOPROTEIN"/>
    <property type="match status" value="1"/>
</dbReference>
<accession>A0A7R9ZTM2</accession>
<keyword evidence="3 9" id="KW-0813">Transport</keyword>
<evidence type="ECO:0000256" key="6">
    <source>
        <dbReference type="ARBA" id="ARBA00022989"/>
    </source>
</evidence>
<evidence type="ECO:0000256" key="5">
    <source>
        <dbReference type="ARBA" id="ARBA00022737"/>
    </source>
</evidence>
<keyword evidence="4 8" id="KW-0812">Transmembrane</keyword>
<dbReference type="InterPro" id="IPR023395">
    <property type="entry name" value="MCP_dom_sf"/>
</dbReference>
<keyword evidence="7 8" id="KW-0472">Membrane</keyword>
<dbReference type="Gene3D" id="1.50.40.10">
    <property type="entry name" value="Mitochondrial carrier domain"/>
    <property type="match status" value="1"/>
</dbReference>
<dbReference type="InterPro" id="IPR018108">
    <property type="entry name" value="MCP_transmembrane"/>
</dbReference>
<sequence length="283" mass="30836">MSVTSNKPNLFQSMALGGCSACFAVNFTHPIETVKTRMQVSGLGVGQTASSLYANEGVASFWKGLGFAWGREIFYTSIKLGAYAPVRDYLGAGPDAPFYMKFLAGAITGGVGSVIGNPFDVLKTLAQTNKDASVPLSTMVTNMHKDQGIAGFYRGVEANVLRACVLNATKMGIYDLSKGYVTELSGWARKDVRTSFCSSFIAGFFMTCTVSPFDRIRTNLMSQPTDKKIYNGFVDCAVKTVKTDGVMSLWRGFIPIWARFAPQATLQLLTLEYLYTSFGFRSI</sequence>
<organism evidence="10">
    <name type="scientific">Pseudo-nitzschia arenysensis</name>
    <dbReference type="NCBI Taxonomy" id="697910"/>
    <lineage>
        <taxon>Eukaryota</taxon>
        <taxon>Sar</taxon>
        <taxon>Stramenopiles</taxon>
        <taxon>Ochrophyta</taxon>
        <taxon>Bacillariophyta</taxon>
        <taxon>Bacillariophyceae</taxon>
        <taxon>Bacillariophycidae</taxon>
        <taxon>Bacillariales</taxon>
        <taxon>Bacillariaceae</taxon>
        <taxon>Pseudo-nitzschia</taxon>
    </lineage>
</organism>
<dbReference type="InterPro" id="IPR050391">
    <property type="entry name" value="Mito_Metabolite_Transporter"/>
</dbReference>
<dbReference type="Pfam" id="PF00153">
    <property type="entry name" value="Mito_carr"/>
    <property type="match status" value="3"/>
</dbReference>
<evidence type="ECO:0000256" key="3">
    <source>
        <dbReference type="ARBA" id="ARBA00022448"/>
    </source>
</evidence>
<dbReference type="EMBL" id="HBEH01000157">
    <property type="protein sequence ID" value="CAD8343457.1"/>
    <property type="molecule type" value="Transcribed_RNA"/>
</dbReference>
<reference evidence="10" key="1">
    <citation type="submission" date="2021-01" db="EMBL/GenBank/DDBJ databases">
        <authorList>
            <person name="Corre E."/>
            <person name="Pelletier E."/>
            <person name="Niang G."/>
            <person name="Scheremetjew M."/>
            <person name="Finn R."/>
            <person name="Kale V."/>
            <person name="Holt S."/>
            <person name="Cochrane G."/>
            <person name="Meng A."/>
            <person name="Brown T."/>
            <person name="Cohen L."/>
        </authorList>
    </citation>
    <scope>NUCLEOTIDE SEQUENCE</scope>
    <source>
        <strain evidence="10">B593</strain>
    </source>
</reference>
<feature type="repeat" description="Solcar" evidence="8">
    <location>
        <begin position="96"/>
        <end position="180"/>
    </location>
</feature>
<keyword evidence="5" id="KW-0677">Repeat</keyword>
<evidence type="ECO:0000256" key="9">
    <source>
        <dbReference type="RuleBase" id="RU000488"/>
    </source>
</evidence>
<evidence type="ECO:0000256" key="1">
    <source>
        <dbReference type="ARBA" id="ARBA00004141"/>
    </source>
</evidence>
<comment type="subcellular location">
    <subcellularLocation>
        <location evidence="1">Membrane</location>
        <topology evidence="1">Multi-pass membrane protein</topology>
    </subcellularLocation>
</comment>
<evidence type="ECO:0000256" key="2">
    <source>
        <dbReference type="ARBA" id="ARBA00006375"/>
    </source>
</evidence>
<evidence type="ECO:0008006" key="11">
    <source>
        <dbReference type="Google" id="ProtNLM"/>
    </source>
</evidence>
<name>A0A7R9ZTM2_9STRA</name>
<comment type="similarity">
    <text evidence="2 9">Belongs to the mitochondrial carrier (TC 2.A.29) family.</text>
</comment>
<dbReference type="SUPFAM" id="SSF103506">
    <property type="entry name" value="Mitochondrial carrier"/>
    <property type="match status" value="1"/>
</dbReference>
<feature type="repeat" description="Solcar" evidence="8">
    <location>
        <begin position="8"/>
        <end position="89"/>
    </location>
</feature>
<dbReference type="PROSITE" id="PS50920">
    <property type="entry name" value="SOLCAR"/>
    <property type="match status" value="3"/>
</dbReference>
<evidence type="ECO:0000256" key="7">
    <source>
        <dbReference type="ARBA" id="ARBA00023136"/>
    </source>
</evidence>
<gene>
    <name evidence="10" type="ORF">PARE0329_LOCUS92</name>
</gene>
<dbReference type="GO" id="GO:0016020">
    <property type="term" value="C:membrane"/>
    <property type="evidence" value="ECO:0007669"/>
    <property type="project" value="UniProtKB-SubCell"/>
</dbReference>
<protein>
    <recommendedName>
        <fullName evidence="11">Mitochondrial carrier protein</fullName>
    </recommendedName>
</protein>
<feature type="repeat" description="Solcar" evidence="8">
    <location>
        <begin position="190"/>
        <end position="277"/>
    </location>
</feature>
<dbReference type="AlphaFoldDB" id="A0A7R9ZTM2"/>